<dbReference type="PANTHER" id="PTHR37471:SF1">
    <property type="entry name" value="AB HYDROLASE-1 DOMAIN-CONTAINING PROTEIN"/>
    <property type="match status" value="1"/>
</dbReference>
<feature type="non-terminal residue" evidence="2">
    <location>
        <position position="1"/>
    </location>
</feature>
<dbReference type="AlphaFoldDB" id="A0A8T8SC07"/>
<proteinExistence type="predicted"/>
<sequence>MGVDYKFLRKGDTPKWAGARSKTWSWYVGILIASGIFLITPFCWGVAIDAAVTLARNKPLSASLWARYCKTDIFRKIVWLYTILEIPFSIWYQLAARRVQRRVKHKQIDRNLLRQLMLQCCAVGTDHFDAEPLLQKAQEADEKAGINNANDATKQSAMGRAPPLFPPGTRFDQTTEEAAAKLRKRFSNWFMCSSIEDVKRGNVFEWLAWALLESKVEEVEHIVDEAEMLNDCIDAIETRLRWNFPPGKNEAVKCVRLSIDPVNILSRPIGFYLVTNAYTYGVQQYIRWAHGVKKVRYGRTDFLIVPPKPRSRSDDQDALPILFLHGLGIGIGQYRFFLRHLVQHKPGAIIVIQPHISAQLFDANFLSPPLKDELTRDVAACIRGTGIGRVEGGTKKDDYSLTIVSHSNGSFVHGWMLRAMPGWFKRNVLVDPVCFRMWEGAVCNAFVYREWTSAIEVLLGYFVAREIGVGLTIGRYFRWTDMTLWAHEFEAASDDHVHVVLASNDMLVDVPGTVEYLSHSGVPHTVMQGQQHGQPLCIEGEGLQNVL</sequence>
<evidence type="ECO:0000256" key="1">
    <source>
        <dbReference type="SAM" id="Phobius"/>
    </source>
</evidence>
<reference evidence="2" key="2">
    <citation type="journal article" date="2019" name="IMA Fungus">
        <title>Genome sequencing and comparison of five Tilletia species to identify candidate genes for the detection of regulated species infecting wheat.</title>
        <authorList>
            <person name="Nguyen H.D.T."/>
            <person name="Sultana T."/>
            <person name="Kesanakurti P."/>
            <person name="Hambleton S."/>
        </authorList>
    </citation>
    <scope>NUCLEOTIDE SEQUENCE</scope>
    <source>
        <strain evidence="2">DAOMC 236416</strain>
    </source>
</reference>
<feature type="transmembrane region" description="Helical" evidence="1">
    <location>
        <begin position="73"/>
        <end position="94"/>
    </location>
</feature>
<feature type="transmembrane region" description="Helical" evidence="1">
    <location>
        <begin position="24"/>
        <end position="52"/>
    </location>
</feature>
<dbReference type="InterPro" id="IPR029058">
    <property type="entry name" value="AB_hydrolase_fold"/>
</dbReference>
<comment type="caution">
    <text evidence="2">The sequence shown here is derived from an EMBL/GenBank/DDBJ whole genome shotgun (WGS) entry which is preliminary data.</text>
</comment>
<keyword evidence="1" id="KW-1133">Transmembrane helix</keyword>
<dbReference type="Proteomes" id="UP000077521">
    <property type="component" value="Unassembled WGS sequence"/>
</dbReference>
<dbReference type="PANTHER" id="PTHR37471">
    <property type="entry name" value="UNNAMED PRODUCT"/>
    <property type="match status" value="1"/>
</dbReference>
<evidence type="ECO:0000313" key="3">
    <source>
        <dbReference type="Proteomes" id="UP000077521"/>
    </source>
</evidence>
<dbReference type="Gene3D" id="3.40.50.1820">
    <property type="entry name" value="alpha/beta hydrolase"/>
    <property type="match status" value="1"/>
</dbReference>
<gene>
    <name evidence="2" type="ORF">A4X13_0g9068</name>
</gene>
<dbReference type="EMBL" id="LWDF02002109">
    <property type="protein sequence ID" value="KAE8236670.1"/>
    <property type="molecule type" value="Genomic_DNA"/>
</dbReference>
<keyword evidence="1" id="KW-0812">Transmembrane</keyword>
<evidence type="ECO:0000313" key="2">
    <source>
        <dbReference type="EMBL" id="KAE8236670.1"/>
    </source>
</evidence>
<dbReference type="SUPFAM" id="SSF53474">
    <property type="entry name" value="alpha/beta-Hydrolases"/>
    <property type="match status" value="1"/>
</dbReference>
<protein>
    <recommendedName>
        <fullName evidence="4">AB hydrolase-1 domain-containing protein</fullName>
    </recommendedName>
</protein>
<name>A0A8T8SC07_9BASI</name>
<accession>A0A8T8SC07</accession>
<keyword evidence="1" id="KW-0472">Membrane</keyword>
<evidence type="ECO:0008006" key="4">
    <source>
        <dbReference type="Google" id="ProtNLM"/>
    </source>
</evidence>
<keyword evidence="3" id="KW-1185">Reference proteome</keyword>
<reference evidence="2" key="1">
    <citation type="submission" date="2016-04" db="EMBL/GenBank/DDBJ databases">
        <authorList>
            <person name="Nguyen H.D."/>
            <person name="Samba Siva P."/>
            <person name="Cullis J."/>
            <person name="Levesque C.A."/>
            <person name="Hambleton S."/>
        </authorList>
    </citation>
    <scope>NUCLEOTIDE SEQUENCE</scope>
    <source>
        <strain evidence="2">DAOMC 236416</strain>
    </source>
</reference>
<organism evidence="2 3">
    <name type="scientific">Tilletia indica</name>
    <dbReference type="NCBI Taxonomy" id="43049"/>
    <lineage>
        <taxon>Eukaryota</taxon>
        <taxon>Fungi</taxon>
        <taxon>Dikarya</taxon>
        <taxon>Basidiomycota</taxon>
        <taxon>Ustilaginomycotina</taxon>
        <taxon>Exobasidiomycetes</taxon>
        <taxon>Tilletiales</taxon>
        <taxon>Tilletiaceae</taxon>
        <taxon>Tilletia</taxon>
    </lineage>
</organism>